<dbReference type="PANTHER" id="PTHR47978">
    <property type="match status" value="1"/>
</dbReference>
<dbReference type="AlphaFoldDB" id="G0TWX4"/>
<dbReference type="SMART" id="SM00175">
    <property type="entry name" value="RAB"/>
    <property type="match status" value="1"/>
</dbReference>
<dbReference type="PROSITE" id="PS51419">
    <property type="entry name" value="RAB"/>
    <property type="match status" value="1"/>
</dbReference>
<organism evidence="3">
    <name type="scientific">Trypanosoma vivax (strain Y486)</name>
    <dbReference type="NCBI Taxonomy" id="1055687"/>
    <lineage>
        <taxon>Eukaryota</taxon>
        <taxon>Discoba</taxon>
        <taxon>Euglenozoa</taxon>
        <taxon>Kinetoplastea</taxon>
        <taxon>Metakinetoplastina</taxon>
        <taxon>Trypanosomatida</taxon>
        <taxon>Trypanosomatidae</taxon>
        <taxon>Trypanosoma</taxon>
        <taxon>Duttonella</taxon>
    </lineage>
</organism>
<dbReference type="Pfam" id="PF00071">
    <property type="entry name" value="Ras"/>
    <property type="match status" value="1"/>
</dbReference>
<dbReference type="OMA" id="YIMGAHA"/>
<keyword evidence="1" id="KW-0547">Nucleotide-binding</keyword>
<dbReference type="SMART" id="SM00173">
    <property type="entry name" value="RAS"/>
    <property type="match status" value="1"/>
</dbReference>
<dbReference type="Gene3D" id="3.40.50.300">
    <property type="entry name" value="P-loop containing nucleotide triphosphate hydrolases"/>
    <property type="match status" value="1"/>
</dbReference>
<accession>G0TWX4</accession>
<protein>
    <submittedName>
        <fullName evidence="3">Putative small GTP-binding protein Rab28</fullName>
    </submittedName>
</protein>
<dbReference type="PRINTS" id="PR00449">
    <property type="entry name" value="RASTRNSFRMNG"/>
</dbReference>
<dbReference type="InterPro" id="IPR005225">
    <property type="entry name" value="Small_GTP-bd"/>
</dbReference>
<dbReference type="EMBL" id="HE573022">
    <property type="protein sequence ID" value="CCC48462.1"/>
    <property type="molecule type" value="Genomic_DNA"/>
</dbReference>
<dbReference type="GO" id="GO:0005525">
    <property type="term" value="F:GTP binding"/>
    <property type="evidence" value="ECO:0007669"/>
    <property type="project" value="InterPro"/>
</dbReference>
<gene>
    <name evidence="3" type="ORF">TVY486_0602530</name>
</gene>
<evidence type="ECO:0000256" key="2">
    <source>
        <dbReference type="SAM" id="MobiDB-lite"/>
    </source>
</evidence>
<dbReference type="FunFam" id="3.40.50.300:FF:001508">
    <property type="entry name" value="Small GTP-binding protein Rab28, putative"/>
    <property type="match status" value="1"/>
</dbReference>
<dbReference type="SMART" id="SM00174">
    <property type="entry name" value="RHO"/>
    <property type="match status" value="1"/>
</dbReference>
<feature type="region of interest" description="Disordered" evidence="2">
    <location>
        <begin position="225"/>
        <end position="247"/>
    </location>
</feature>
<proteinExistence type="predicted"/>
<evidence type="ECO:0000313" key="3">
    <source>
        <dbReference type="EMBL" id="CCC48462.1"/>
    </source>
</evidence>
<dbReference type="InterPro" id="IPR027417">
    <property type="entry name" value="P-loop_NTPase"/>
</dbReference>
<dbReference type="PROSITE" id="PS51421">
    <property type="entry name" value="RAS"/>
    <property type="match status" value="1"/>
</dbReference>
<name>G0TWX4_TRYVY</name>
<dbReference type="InterPro" id="IPR001806">
    <property type="entry name" value="Small_GTPase"/>
</dbReference>
<evidence type="ECO:0000256" key="1">
    <source>
        <dbReference type="ARBA" id="ARBA00022741"/>
    </source>
</evidence>
<reference evidence="3" key="1">
    <citation type="journal article" date="2012" name="Proc. Natl. Acad. Sci. U.S.A.">
        <title>Antigenic diversity is generated by distinct evolutionary mechanisms in African trypanosome species.</title>
        <authorList>
            <person name="Jackson A.P."/>
            <person name="Berry A."/>
            <person name="Aslett M."/>
            <person name="Allison H.C."/>
            <person name="Burton P."/>
            <person name="Vavrova-Anderson J."/>
            <person name="Brown R."/>
            <person name="Browne H."/>
            <person name="Corton N."/>
            <person name="Hauser H."/>
            <person name="Gamble J."/>
            <person name="Gilderthorp R."/>
            <person name="Marcello L."/>
            <person name="McQuillan J."/>
            <person name="Otto T.D."/>
            <person name="Quail M.A."/>
            <person name="Sanders M.J."/>
            <person name="van Tonder A."/>
            <person name="Ginger M.L."/>
            <person name="Field M.C."/>
            <person name="Barry J.D."/>
            <person name="Hertz-Fowler C."/>
            <person name="Berriman M."/>
        </authorList>
    </citation>
    <scope>NUCLEOTIDE SEQUENCE</scope>
    <source>
        <strain evidence="3">Y486</strain>
    </source>
</reference>
<dbReference type="NCBIfam" id="TIGR00231">
    <property type="entry name" value="small_GTP"/>
    <property type="match status" value="1"/>
</dbReference>
<dbReference type="SMART" id="SM00176">
    <property type="entry name" value="RAN"/>
    <property type="match status" value="1"/>
</dbReference>
<sequence>MNSESSDTEIFSLEFKVIVVGNAGVGKTSLIRRYCETEFGQEYKQTIGLDFYSKKVDLPRHQQVLLQIWDIGGQQNNGAMIKNYIMGAHAVCFVYDVTNASSFKDVESWRSCVYEALSEQRQQKSSVETVQKGREKGNKDPLMILVGNKTDLPNRQVTTAAHEKFAAQQKMLSCFVSARSGERINGLFTRLASQLADIPVPQQDVGLEDRVVANVDSNPEERVGVANSMKESNKNSSRKNKDGCALM</sequence>
<dbReference type="GO" id="GO:0003924">
    <property type="term" value="F:GTPase activity"/>
    <property type="evidence" value="ECO:0007669"/>
    <property type="project" value="InterPro"/>
</dbReference>
<dbReference type="VEuPathDB" id="TriTrypDB:TvY486_0602530"/>
<dbReference type="SUPFAM" id="SSF52540">
    <property type="entry name" value="P-loop containing nucleoside triphosphate hydrolases"/>
    <property type="match status" value="1"/>
</dbReference>